<protein>
    <submittedName>
        <fullName evidence="1">Uncharacterized protein</fullName>
    </submittedName>
</protein>
<gene>
    <name evidence="1" type="ORF">FA95DRAFT_1576989</name>
</gene>
<evidence type="ECO:0000313" key="1">
    <source>
        <dbReference type="EMBL" id="KAI0040404.1"/>
    </source>
</evidence>
<reference evidence="1" key="1">
    <citation type="submission" date="2021-02" db="EMBL/GenBank/DDBJ databases">
        <authorList>
            <consortium name="DOE Joint Genome Institute"/>
            <person name="Ahrendt S."/>
            <person name="Looney B.P."/>
            <person name="Miyauchi S."/>
            <person name="Morin E."/>
            <person name="Drula E."/>
            <person name="Courty P.E."/>
            <person name="Chicoki N."/>
            <person name="Fauchery L."/>
            <person name="Kohler A."/>
            <person name="Kuo A."/>
            <person name="Labutti K."/>
            <person name="Pangilinan J."/>
            <person name="Lipzen A."/>
            <person name="Riley R."/>
            <person name="Andreopoulos W."/>
            <person name="He G."/>
            <person name="Johnson J."/>
            <person name="Barry K.W."/>
            <person name="Grigoriev I.V."/>
            <person name="Nagy L."/>
            <person name="Hibbett D."/>
            <person name="Henrissat B."/>
            <person name="Matheny P.B."/>
            <person name="Labbe J."/>
            <person name="Martin F."/>
        </authorList>
    </citation>
    <scope>NUCLEOTIDE SEQUENCE</scope>
    <source>
        <strain evidence="1">FP105234-sp</strain>
    </source>
</reference>
<sequence>MAAAFNRVSWALDEDSDGEDEPMSASLEDCLDLVEVVKAGLVADHRIKIAPLDPGRAHPAYVDRRRQQTANMSSEISIQAHLQQDGKGKVSAIKSPYVGRKGPSAGEISLRTVEAGNGSGVKVWDASQRLMVLRAWTPTDSPSIPWINAALMDAAALLEGLPSSFTRNMRGNFKTHWFALHRGSQTAPRHSSYYLEHKDVADLIRERLEGVRDYCERIFRNEAPRLHGRYTETMDWIATNTGCDALFYPFASFAFNIGEVSCRRHVDFFNLGPGWCMIIPFGDFDHRRDCRL</sequence>
<proteinExistence type="predicted"/>
<dbReference type="EMBL" id="MU276199">
    <property type="protein sequence ID" value="KAI0040404.1"/>
    <property type="molecule type" value="Genomic_DNA"/>
</dbReference>
<evidence type="ECO:0000313" key="2">
    <source>
        <dbReference type="Proteomes" id="UP000814033"/>
    </source>
</evidence>
<name>A0ACB8R8A9_9AGAM</name>
<keyword evidence="2" id="KW-1185">Reference proteome</keyword>
<feature type="non-terminal residue" evidence="1">
    <location>
        <position position="292"/>
    </location>
</feature>
<accession>A0ACB8R8A9</accession>
<organism evidence="1 2">
    <name type="scientific">Auriscalpium vulgare</name>
    <dbReference type="NCBI Taxonomy" id="40419"/>
    <lineage>
        <taxon>Eukaryota</taxon>
        <taxon>Fungi</taxon>
        <taxon>Dikarya</taxon>
        <taxon>Basidiomycota</taxon>
        <taxon>Agaricomycotina</taxon>
        <taxon>Agaricomycetes</taxon>
        <taxon>Russulales</taxon>
        <taxon>Auriscalpiaceae</taxon>
        <taxon>Auriscalpium</taxon>
    </lineage>
</organism>
<reference evidence="1" key="2">
    <citation type="journal article" date="2022" name="New Phytol.">
        <title>Evolutionary transition to the ectomycorrhizal habit in the genomes of a hyperdiverse lineage of mushroom-forming fungi.</title>
        <authorList>
            <person name="Looney B."/>
            <person name="Miyauchi S."/>
            <person name="Morin E."/>
            <person name="Drula E."/>
            <person name="Courty P.E."/>
            <person name="Kohler A."/>
            <person name="Kuo A."/>
            <person name="LaButti K."/>
            <person name="Pangilinan J."/>
            <person name="Lipzen A."/>
            <person name="Riley R."/>
            <person name="Andreopoulos W."/>
            <person name="He G."/>
            <person name="Johnson J."/>
            <person name="Nolan M."/>
            <person name="Tritt A."/>
            <person name="Barry K.W."/>
            <person name="Grigoriev I.V."/>
            <person name="Nagy L.G."/>
            <person name="Hibbett D."/>
            <person name="Henrissat B."/>
            <person name="Matheny P.B."/>
            <person name="Labbe J."/>
            <person name="Martin F.M."/>
        </authorList>
    </citation>
    <scope>NUCLEOTIDE SEQUENCE</scope>
    <source>
        <strain evidence="1">FP105234-sp</strain>
    </source>
</reference>
<comment type="caution">
    <text evidence="1">The sequence shown here is derived from an EMBL/GenBank/DDBJ whole genome shotgun (WGS) entry which is preliminary data.</text>
</comment>
<dbReference type="Proteomes" id="UP000814033">
    <property type="component" value="Unassembled WGS sequence"/>
</dbReference>